<dbReference type="Proteomes" id="UP001295684">
    <property type="component" value="Unassembled WGS sequence"/>
</dbReference>
<dbReference type="EMBL" id="CAMPGE010016186">
    <property type="protein sequence ID" value="CAI2374761.1"/>
    <property type="molecule type" value="Genomic_DNA"/>
</dbReference>
<evidence type="ECO:0000313" key="2">
    <source>
        <dbReference type="Proteomes" id="UP001295684"/>
    </source>
</evidence>
<sequence length="350" mass="41646">METYSSNLSNKLKNLLTKRGTCFEILAFVGHIEHWQWLMRLLCNTTKEYYEQREHEFMELMTLTVGRGWEVMKLVRIYFDPHAYLPSEFDLPGIFDTSRFNAFYERIIGNKLILPKFRLLHLKLIGSRPSCKDFSKKLNFKHVLKFLDYIYQSYLKNYTSDSYLIPFESFKVDGSMFNYFEVKDTIENLLEMGDCKVIIFFKYDPTIMEIFNILTKVSQKTEIVFINMISGKFKGEMVKSSSIESKINHIKLEENLMYFLKLPGPSEYVESLDSLYKYIIKFLNLLMETALHLPLESVELELLDTTRRHLSYPQRFYDALKRLPKKLQEYIDEKGMEFSFKFTFLPKSPC</sequence>
<proteinExistence type="predicted"/>
<protein>
    <submittedName>
        <fullName evidence="1">Uncharacterized protein</fullName>
    </submittedName>
</protein>
<comment type="caution">
    <text evidence="1">The sequence shown here is derived from an EMBL/GenBank/DDBJ whole genome shotgun (WGS) entry which is preliminary data.</text>
</comment>
<gene>
    <name evidence="1" type="ORF">ECRASSUSDP1_LOCUS16118</name>
</gene>
<name>A0AAD1XL36_EUPCR</name>
<organism evidence="1 2">
    <name type="scientific">Euplotes crassus</name>
    <dbReference type="NCBI Taxonomy" id="5936"/>
    <lineage>
        <taxon>Eukaryota</taxon>
        <taxon>Sar</taxon>
        <taxon>Alveolata</taxon>
        <taxon>Ciliophora</taxon>
        <taxon>Intramacronucleata</taxon>
        <taxon>Spirotrichea</taxon>
        <taxon>Hypotrichia</taxon>
        <taxon>Euplotida</taxon>
        <taxon>Euplotidae</taxon>
        <taxon>Moneuplotes</taxon>
    </lineage>
</organism>
<dbReference type="AlphaFoldDB" id="A0AAD1XL36"/>
<keyword evidence="2" id="KW-1185">Reference proteome</keyword>
<accession>A0AAD1XL36</accession>
<evidence type="ECO:0000313" key="1">
    <source>
        <dbReference type="EMBL" id="CAI2374761.1"/>
    </source>
</evidence>
<reference evidence="1" key="1">
    <citation type="submission" date="2023-07" db="EMBL/GenBank/DDBJ databases">
        <authorList>
            <consortium name="AG Swart"/>
            <person name="Singh M."/>
            <person name="Singh A."/>
            <person name="Seah K."/>
            <person name="Emmerich C."/>
        </authorList>
    </citation>
    <scope>NUCLEOTIDE SEQUENCE</scope>
    <source>
        <strain evidence="1">DP1</strain>
    </source>
</reference>